<proteinExistence type="predicted"/>
<sequence>MEEKGKDLFDDLGDLRRPLTTQRIDDICKSIVDLEEPQPSQQRIRTIEERVNEHGLSSVAEIESDAEGAWSVHQDMMTSDEDGSGGESSSKPSAHIGIRSDHAG</sequence>
<feature type="region of interest" description="Disordered" evidence="1">
    <location>
        <begin position="74"/>
        <end position="104"/>
    </location>
</feature>
<reference evidence="2" key="1">
    <citation type="submission" date="2021-07" db="EMBL/GenBank/DDBJ databases">
        <title>Draft genome of Mortierella alpina, strain LL118, isolated from an aspen leaf litter sample.</title>
        <authorList>
            <person name="Yang S."/>
            <person name="Vinatzer B.A."/>
        </authorList>
    </citation>
    <scope>NUCLEOTIDE SEQUENCE</scope>
    <source>
        <strain evidence="2">LL118</strain>
    </source>
</reference>
<accession>A0A9P7ZYY7</accession>
<evidence type="ECO:0000256" key="1">
    <source>
        <dbReference type="SAM" id="MobiDB-lite"/>
    </source>
</evidence>
<evidence type="ECO:0000313" key="2">
    <source>
        <dbReference type="EMBL" id="KAG9319786.1"/>
    </source>
</evidence>
<dbReference type="EMBL" id="JAIFTL010000377">
    <property type="protein sequence ID" value="KAG9319786.1"/>
    <property type="molecule type" value="Genomic_DNA"/>
</dbReference>
<name>A0A9P7ZYY7_MORAP</name>
<comment type="caution">
    <text evidence="2">The sequence shown here is derived from an EMBL/GenBank/DDBJ whole genome shotgun (WGS) entry which is preliminary data.</text>
</comment>
<organism evidence="2 3">
    <name type="scientific">Mortierella alpina</name>
    <name type="common">Oleaginous fungus</name>
    <name type="synonym">Mortierella renispora</name>
    <dbReference type="NCBI Taxonomy" id="64518"/>
    <lineage>
        <taxon>Eukaryota</taxon>
        <taxon>Fungi</taxon>
        <taxon>Fungi incertae sedis</taxon>
        <taxon>Mucoromycota</taxon>
        <taxon>Mortierellomycotina</taxon>
        <taxon>Mortierellomycetes</taxon>
        <taxon>Mortierellales</taxon>
        <taxon>Mortierellaceae</taxon>
        <taxon>Mortierella</taxon>
    </lineage>
</organism>
<gene>
    <name evidence="2" type="ORF">KVV02_005067</name>
</gene>
<protein>
    <submittedName>
        <fullName evidence="2">Uncharacterized protein</fullName>
    </submittedName>
</protein>
<dbReference type="Proteomes" id="UP000717515">
    <property type="component" value="Unassembled WGS sequence"/>
</dbReference>
<dbReference type="AlphaFoldDB" id="A0A9P7ZYY7"/>
<evidence type="ECO:0000313" key="3">
    <source>
        <dbReference type="Proteomes" id="UP000717515"/>
    </source>
</evidence>